<evidence type="ECO:0000313" key="3">
    <source>
        <dbReference type="EMBL" id="RIV18995.1"/>
    </source>
</evidence>
<evidence type="ECO:0000259" key="2">
    <source>
        <dbReference type="Pfam" id="PF13568"/>
    </source>
</evidence>
<dbReference type="Pfam" id="PF13568">
    <property type="entry name" value="OMP_b-brl_2"/>
    <property type="match status" value="1"/>
</dbReference>
<proteinExistence type="predicted"/>
<evidence type="ECO:0000256" key="1">
    <source>
        <dbReference type="SAM" id="SignalP"/>
    </source>
</evidence>
<feature type="domain" description="Outer membrane protein beta-barrel" evidence="2">
    <location>
        <begin position="19"/>
        <end position="235"/>
    </location>
</feature>
<protein>
    <submittedName>
        <fullName evidence="3">PorT family protein</fullName>
    </submittedName>
</protein>
<name>A0A418M075_9BACT</name>
<comment type="caution">
    <text evidence="3">The sequence shown here is derived from an EMBL/GenBank/DDBJ whole genome shotgun (WGS) entry which is preliminary data.</text>
</comment>
<evidence type="ECO:0000313" key="4">
    <source>
        <dbReference type="Proteomes" id="UP000283523"/>
    </source>
</evidence>
<dbReference type="Proteomes" id="UP000283523">
    <property type="component" value="Unassembled WGS sequence"/>
</dbReference>
<feature type="chain" id="PRO_5019179474" evidence="1">
    <location>
        <begin position="20"/>
        <end position="261"/>
    </location>
</feature>
<dbReference type="RefSeq" id="WP_119670707.1">
    <property type="nucleotide sequence ID" value="NZ_QXED01000009.1"/>
</dbReference>
<accession>A0A418M075</accession>
<organism evidence="3 4">
    <name type="scientific">Fibrisoma montanum</name>
    <dbReference type="NCBI Taxonomy" id="2305895"/>
    <lineage>
        <taxon>Bacteria</taxon>
        <taxon>Pseudomonadati</taxon>
        <taxon>Bacteroidota</taxon>
        <taxon>Cytophagia</taxon>
        <taxon>Cytophagales</taxon>
        <taxon>Spirosomataceae</taxon>
        <taxon>Fibrisoma</taxon>
    </lineage>
</organism>
<dbReference type="InterPro" id="IPR025665">
    <property type="entry name" value="Beta-barrel_OMP_2"/>
</dbReference>
<gene>
    <name evidence="3" type="ORF">DYU11_26205</name>
</gene>
<dbReference type="OrthoDB" id="938002at2"/>
<dbReference type="EMBL" id="QXED01000009">
    <property type="protein sequence ID" value="RIV18995.1"/>
    <property type="molecule type" value="Genomic_DNA"/>
</dbReference>
<keyword evidence="4" id="KW-1185">Reference proteome</keyword>
<feature type="signal peptide" evidence="1">
    <location>
        <begin position="1"/>
        <end position="19"/>
    </location>
</feature>
<sequence length="261" mass="28289">MKKVHVIFALVCCSTVGLAQEPFEAGVKGGATFTHGYTRIPAVTVPVSASASVTIPQLNNDNNGIGTSYSYGLWARKNYDRFFIQVEADFNSFLLKQQTNLNVPAALAFTIARQPRPSIIPAETPTAVTIISESTLQSINIPILFGRRWVNGKIRGYLGPNLLFTTRAEVRRNTSATIGGATITVPETTTDLKNPNLQNPTEAQLKVKAFTFAGEIGVGYTILNRIDLDARYAVPVGGVYENKAITGYLGIATVTLGYRLF</sequence>
<reference evidence="3 4" key="1">
    <citation type="submission" date="2018-08" db="EMBL/GenBank/DDBJ databases">
        <title>Fibrisoma montanum sp. nov., isolated from Danxia mountain soil.</title>
        <authorList>
            <person name="Huang Y."/>
        </authorList>
    </citation>
    <scope>NUCLEOTIDE SEQUENCE [LARGE SCALE GENOMIC DNA]</scope>
    <source>
        <strain evidence="3 4">HYT19</strain>
    </source>
</reference>
<dbReference type="AlphaFoldDB" id="A0A418M075"/>
<keyword evidence="1" id="KW-0732">Signal</keyword>